<name>A0A9P9YKK6_9MUSC</name>
<feature type="non-terminal residue" evidence="1">
    <location>
        <position position="47"/>
    </location>
</feature>
<reference evidence="1" key="1">
    <citation type="journal article" date="2023" name="Genome Biol. Evol.">
        <title>Long-read-based Genome Assembly of Drosophila gunungcola Reveals Fewer Chemosensory Genes in Flower-breeding Species.</title>
        <authorList>
            <person name="Negi A."/>
            <person name="Liao B.Y."/>
            <person name="Yeh S.D."/>
        </authorList>
    </citation>
    <scope>NUCLEOTIDE SEQUENCE</scope>
    <source>
        <strain evidence="1">Sukarami</strain>
    </source>
</reference>
<sequence>FLCDVIIINIITFINIIERVIFESRNINSDCKKSQASKKKKRKARSK</sequence>
<accession>A0A9P9YKK6</accession>
<gene>
    <name evidence="1" type="ORF">M5D96_008489</name>
</gene>
<dbReference type="AlphaFoldDB" id="A0A9P9YKK6"/>
<keyword evidence="2" id="KW-1185">Reference proteome</keyword>
<evidence type="ECO:0000313" key="1">
    <source>
        <dbReference type="EMBL" id="KAI8038581.1"/>
    </source>
</evidence>
<organism evidence="1 2">
    <name type="scientific">Drosophila gunungcola</name>
    <name type="common">fruit fly</name>
    <dbReference type="NCBI Taxonomy" id="103775"/>
    <lineage>
        <taxon>Eukaryota</taxon>
        <taxon>Metazoa</taxon>
        <taxon>Ecdysozoa</taxon>
        <taxon>Arthropoda</taxon>
        <taxon>Hexapoda</taxon>
        <taxon>Insecta</taxon>
        <taxon>Pterygota</taxon>
        <taxon>Neoptera</taxon>
        <taxon>Endopterygota</taxon>
        <taxon>Diptera</taxon>
        <taxon>Brachycera</taxon>
        <taxon>Muscomorpha</taxon>
        <taxon>Ephydroidea</taxon>
        <taxon>Drosophilidae</taxon>
        <taxon>Drosophila</taxon>
        <taxon>Sophophora</taxon>
    </lineage>
</organism>
<evidence type="ECO:0000313" key="2">
    <source>
        <dbReference type="Proteomes" id="UP001059596"/>
    </source>
</evidence>
<dbReference type="EMBL" id="JAMKOV010000007">
    <property type="protein sequence ID" value="KAI8038581.1"/>
    <property type="molecule type" value="Genomic_DNA"/>
</dbReference>
<dbReference type="Proteomes" id="UP001059596">
    <property type="component" value="Unassembled WGS sequence"/>
</dbReference>
<protein>
    <submittedName>
        <fullName evidence="1">Uncharacterized protein</fullName>
    </submittedName>
</protein>
<proteinExistence type="predicted"/>
<comment type="caution">
    <text evidence="1">The sequence shown here is derived from an EMBL/GenBank/DDBJ whole genome shotgun (WGS) entry which is preliminary data.</text>
</comment>